<sequence length="375" mass="41396">MTNFILHIGDGKCGSTAIQNSLYASRAHLADAGIHYDTLAPNSGHTVLALLAGQRSRAASPSREAVAARTLQLLQDECQRYEWVVLSAENFINLSPEAAINLVSRVSSEIGLIHVVAYVRNPSEMYASSVQQLLKGSHLFPAPETYHRRVDQKLKAWKDRVGQDRLHVRQFSRKFLPRGDVVTDFSQILGTIVGTEISLSPASSNRSLSAEQTRVLQMFRKAVYPNDAGSLLPRSTELVRFFTALNEIKLVGNQISLSGLAREVVASRNADVARGLMDCFPELDLLEACEGRLPVPTGPFPWTDNDSVESILAVCDRELVEHIAAILPELNGENCADGHIIVTAMDRLGFHTDSERQAFLGAHEAYQKARLRCRR</sequence>
<dbReference type="Proteomes" id="UP000583556">
    <property type="component" value="Unassembled WGS sequence"/>
</dbReference>
<reference evidence="1 2" key="1">
    <citation type="submission" date="2020-04" db="EMBL/GenBank/DDBJ databases">
        <title>Novosphingobium sp. TW-4 isolated from soil.</title>
        <authorList>
            <person name="Dahal R.H."/>
            <person name="Chaudhary D.K."/>
        </authorList>
    </citation>
    <scope>NUCLEOTIDE SEQUENCE [LARGE SCALE GENOMIC DNA]</scope>
    <source>
        <strain evidence="1 2">TW-4</strain>
    </source>
</reference>
<evidence type="ECO:0000313" key="2">
    <source>
        <dbReference type="Proteomes" id="UP000583556"/>
    </source>
</evidence>
<evidence type="ECO:0000313" key="1">
    <source>
        <dbReference type="EMBL" id="NML94772.1"/>
    </source>
</evidence>
<dbReference type="SUPFAM" id="SSF52540">
    <property type="entry name" value="P-loop containing nucleoside triphosphate hydrolases"/>
    <property type="match status" value="1"/>
</dbReference>
<name>A0A7Y0BQN2_9SPHN</name>
<dbReference type="RefSeq" id="WP_169494059.1">
    <property type="nucleotide sequence ID" value="NZ_JABBGM010000006.1"/>
</dbReference>
<dbReference type="EMBL" id="JABBGM010000006">
    <property type="protein sequence ID" value="NML94772.1"/>
    <property type="molecule type" value="Genomic_DNA"/>
</dbReference>
<comment type="caution">
    <text evidence="1">The sequence shown here is derived from an EMBL/GenBank/DDBJ whole genome shotgun (WGS) entry which is preliminary data.</text>
</comment>
<gene>
    <name evidence="1" type="ORF">HHL27_13950</name>
</gene>
<dbReference type="InterPro" id="IPR027417">
    <property type="entry name" value="P-loop_NTPase"/>
</dbReference>
<proteinExistence type="predicted"/>
<accession>A0A7Y0BQN2</accession>
<keyword evidence="2" id="KW-1185">Reference proteome</keyword>
<organism evidence="1 2">
    <name type="scientific">Novosphingobium olei</name>
    <dbReference type="NCBI Taxonomy" id="2728851"/>
    <lineage>
        <taxon>Bacteria</taxon>
        <taxon>Pseudomonadati</taxon>
        <taxon>Pseudomonadota</taxon>
        <taxon>Alphaproteobacteria</taxon>
        <taxon>Sphingomonadales</taxon>
        <taxon>Sphingomonadaceae</taxon>
        <taxon>Novosphingobium</taxon>
    </lineage>
</organism>
<protein>
    <submittedName>
        <fullName evidence="1">Uncharacterized protein</fullName>
    </submittedName>
</protein>
<dbReference type="AlphaFoldDB" id="A0A7Y0BQN2"/>